<protein>
    <submittedName>
        <fullName evidence="1">Uncharacterized protein</fullName>
    </submittedName>
</protein>
<accession>A0A3N4YZN0</accession>
<dbReference type="EMBL" id="RKRA01000001">
    <property type="protein sequence ID" value="RPF25757.1"/>
    <property type="molecule type" value="Genomic_DNA"/>
</dbReference>
<comment type="caution">
    <text evidence="1">The sequence shown here is derived from an EMBL/GenBank/DDBJ whole genome shotgun (WGS) entry which is preliminary data.</text>
</comment>
<organism evidence="1 2">
    <name type="scientific">Georgenia muralis</name>
    <dbReference type="NCBI Taxonomy" id="154117"/>
    <lineage>
        <taxon>Bacteria</taxon>
        <taxon>Bacillati</taxon>
        <taxon>Actinomycetota</taxon>
        <taxon>Actinomycetes</taxon>
        <taxon>Micrococcales</taxon>
        <taxon>Bogoriellaceae</taxon>
        <taxon>Georgenia</taxon>
    </lineage>
</organism>
<reference evidence="1 2" key="1">
    <citation type="submission" date="2018-11" db="EMBL/GenBank/DDBJ databases">
        <title>Sequencing the genomes of 1000 actinobacteria strains.</title>
        <authorList>
            <person name="Klenk H.-P."/>
        </authorList>
    </citation>
    <scope>NUCLEOTIDE SEQUENCE [LARGE SCALE GENOMIC DNA]</scope>
    <source>
        <strain evidence="1 2">DSM 14418</strain>
    </source>
</reference>
<name>A0A3N4YZN0_9MICO</name>
<evidence type="ECO:0000313" key="2">
    <source>
        <dbReference type="Proteomes" id="UP000280726"/>
    </source>
</evidence>
<evidence type="ECO:0000313" key="1">
    <source>
        <dbReference type="EMBL" id="RPF25757.1"/>
    </source>
</evidence>
<proteinExistence type="predicted"/>
<keyword evidence="2" id="KW-1185">Reference proteome</keyword>
<gene>
    <name evidence="1" type="ORF">EDD32_0169</name>
</gene>
<dbReference type="RefSeq" id="WP_281274835.1">
    <property type="nucleotide sequence ID" value="NZ_RKRA01000001.1"/>
</dbReference>
<sequence>MLTNATYAIARFSVAPSLGTSVAGARPRTLRIAALGTATRT</sequence>
<dbReference type="AlphaFoldDB" id="A0A3N4YZN0"/>
<dbReference type="Proteomes" id="UP000280726">
    <property type="component" value="Unassembled WGS sequence"/>
</dbReference>